<dbReference type="OrthoDB" id="9944568at2759"/>
<comment type="subcellular location">
    <subcellularLocation>
        <location evidence="1">Membrane</location>
        <topology evidence="1">Multi-pass membrane protein</topology>
    </subcellularLocation>
</comment>
<dbReference type="EMBL" id="ML737116">
    <property type="protein sequence ID" value="KAE8346491.1"/>
    <property type="molecule type" value="Genomic_DNA"/>
</dbReference>
<dbReference type="AlphaFoldDB" id="A0A5N6YM69"/>
<evidence type="ECO:0000256" key="4">
    <source>
        <dbReference type="ARBA" id="ARBA00023136"/>
    </source>
</evidence>
<gene>
    <name evidence="7" type="ORF">BDV24DRAFT_123967</name>
</gene>
<evidence type="ECO:0000256" key="1">
    <source>
        <dbReference type="ARBA" id="ARBA00004141"/>
    </source>
</evidence>
<evidence type="ECO:0000313" key="7">
    <source>
        <dbReference type="EMBL" id="KAE8346491.1"/>
    </source>
</evidence>
<name>A0A5N6YM69_9EURO</name>
<organism evidence="7">
    <name type="scientific">Aspergillus arachidicola</name>
    <dbReference type="NCBI Taxonomy" id="656916"/>
    <lineage>
        <taxon>Eukaryota</taxon>
        <taxon>Fungi</taxon>
        <taxon>Dikarya</taxon>
        <taxon>Ascomycota</taxon>
        <taxon>Pezizomycotina</taxon>
        <taxon>Eurotiomycetes</taxon>
        <taxon>Eurotiomycetidae</taxon>
        <taxon>Eurotiales</taxon>
        <taxon>Aspergillaceae</taxon>
        <taxon>Aspergillus</taxon>
        <taxon>Aspergillus subgen. Circumdati</taxon>
    </lineage>
</organism>
<dbReference type="InterPro" id="IPR027469">
    <property type="entry name" value="Cation_efflux_TMD_sf"/>
</dbReference>
<dbReference type="Gene3D" id="1.20.1510.10">
    <property type="entry name" value="Cation efflux protein transmembrane domain"/>
    <property type="match status" value="1"/>
</dbReference>
<accession>A0A5N6YM69</accession>
<evidence type="ECO:0000259" key="6">
    <source>
        <dbReference type="Pfam" id="PF01545"/>
    </source>
</evidence>
<feature type="domain" description="Cation efflux protein transmembrane" evidence="6">
    <location>
        <begin position="13"/>
        <end position="45"/>
    </location>
</feature>
<keyword evidence="4 5" id="KW-0472">Membrane</keyword>
<protein>
    <recommendedName>
        <fullName evidence="6">Cation efflux protein transmembrane domain-containing protein</fullName>
    </recommendedName>
</protein>
<dbReference type="InterPro" id="IPR058533">
    <property type="entry name" value="Cation_efflux_TM"/>
</dbReference>
<dbReference type="SUPFAM" id="SSF161111">
    <property type="entry name" value="Cation efflux protein transmembrane domain-like"/>
    <property type="match status" value="1"/>
</dbReference>
<keyword evidence="3 5" id="KW-1133">Transmembrane helix</keyword>
<feature type="transmembrane region" description="Helical" evidence="5">
    <location>
        <begin position="12"/>
        <end position="32"/>
    </location>
</feature>
<evidence type="ECO:0000256" key="2">
    <source>
        <dbReference type="ARBA" id="ARBA00022692"/>
    </source>
</evidence>
<dbReference type="GO" id="GO:0016020">
    <property type="term" value="C:membrane"/>
    <property type="evidence" value="ECO:0007669"/>
    <property type="project" value="UniProtKB-SubCell"/>
</dbReference>
<evidence type="ECO:0000256" key="5">
    <source>
        <dbReference type="SAM" id="Phobius"/>
    </source>
</evidence>
<proteinExistence type="predicted"/>
<reference evidence="7" key="1">
    <citation type="submission" date="2019-04" db="EMBL/GenBank/DDBJ databases">
        <title>Friends and foes A comparative genomics study of 23 Aspergillus species from section Flavi.</title>
        <authorList>
            <consortium name="DOE Joint Genome Institute"/>
            <person name="Kjaerbolling I."/>
            <person name="Vesth T."/>
            <person name="Frisvad J.C."/>
            <person name="Nybo J.L."/>
            <person name="Theobald S."/>
            <person name="Kildgaard S."/>
            <person name="Isbrandt T."/>
            <person name="Kuo A."/>
            <person name="Sato A."/>
            <person name="Lyhne E.K."/>
            <person name="Kogle M.E."/>
            <person name="Wiebenga A."/>
            <person name="Kun R.S."/>
            <person name="Lubbers R.J."/>
            <person name="Makela M.R."/>
            <person name="Barry K."/>
            <person name="Chovatia M."/>
            <person name="Clum A."/>
            <person name="Daum C."/>
            <person name="Haridas S."/>
            <person name="He G."/>
            <person name="LaButti K."/>
            <person name="Lipzen A."/>
            <person name="Mondo S."/>
            <person name="Riley R."/>
            <person name="Salamov A."/>
            <person name="Simmons B.A."/>
            <person name="Magnuson J.K."/>
            <person name="Henrissat B."/>
            <person name="Mortensen U.H."/>
            <person name="Larsen T.O."/>
            <person name="Devries R.P."/>
            <person name="Grigoriev I.V."/>
            <person name="Machida M."/>
            <person name="Baker S.E."/>
            <person name="Andersen M.R."/>
        </authorList>
    </citation>
    <scope>NUCLEOTIDE SEQUENCE</scope>
    <source>
        <strain evidence="7">CBS 117612</strain>
    </source>
</reference>
<dbReference type="Pfam" id="PF01545">
    <property type="entry name" value="Cation_efflux"/>
    <property type="match status" value="1"/>
</dbReference>
<dbReference type="Proteomes" id="UP000325558">
    <property type="component" value="Unassembled WGS sequence"/>
</dbReference>
<evidence type="ECO:0000256" key="3">
    <source>
        <dbReference type="ARBA" id="ARBA00022989"/>
    </source>
</evidence>
<sequence>MVLHLTQLQRLSLVIGISLCFFIAEISVGFYTKSLALVADAFHYVRRKGFPHRSLTSVLIYAAQ</sequence>
<keyword evidence="2 5" id="KW-0812">Transmembrane</keyword>